<organism evidence="2 3">
    <name type="scientific">Batillaria attramentaria</name>
    <dbReference type="NCBI Taxonomy" id="370345"/>
    <lineage>
        <taxon>Eukaryota</taxon>
        <taxon>Metazoa</taxon>
        <taxon>Spiralia</taxon>
        <taxon>Lophotrochozoa</taxon>
        <taxon>Mollusca</taxon>
        <taxon>Gastropoda</taxon>
        <taxon>Caenogastropoda</taxon>
        <taxon>Sorbeoconcha</taxon>
        <taxon>Cerithioidea</taxon>
        <taxon>Batillariidae</taxon>
        <taxon>Batillaria</taxon>
    </lineage>
</organism>
<comment type="caution">
    <text evidence="2">The sequence shown here is derived from an EMBL/GenBank/DDBJ whole genome shotgun (WGS) entry which is preliminary data.</text>
</comment>
<reference evidence="2 3" key="1">
    <citation type="journal article" date="2023" name="Sci. Data">
        <title>Genome assembly of the Korean intertidal mud-creeper Batillaria attramentaria.</title>
        <authorList>
            <person name="Patra A.K."/>
            <person name="Ho P.T."/>
            <person name="Jun S."/>
            <person name="Lee S.J."/>
            <person name="Kim Y."/>
            <person name="Won Y.J."/>
        </authorList>
    </citation>
    <scope>NUCLEOTIDE SEQUENCE [LARGE SCALE GENOMIC DNA]</scope>
    <source>
        <strain evidence="2">Wonlab-2016</strain>
    </source>
</reference>
<protein>
    <submittedName>
        <fullName evidence="2">Uncharacterized protein</fullName>
    </submittedName>
</protein>
<sequence>MVSTDGCGERKTVSSLSNRTRESVPCCQASFKGLPQSSTKDYVDAHPILWVYRDNVKTSVSCEALKEEPVSLPRKARASNSNVIDLSIKTPRQKRPQTFSREKFAAGQHQNSFPSSKHRAARSASHKCQEKSPRNWEGQATPPDATRVQVSSPKYGIPQHVRAHLPLINIHLPQWLMPLTRQPLKHCCRLSCHLVLRQMSKLTLCSTCPRTAPHRRRFYIMLLFFRSQLSEIGTILNSKGARNTK</sequence>
<accession>A0ABD0JWG8</accession>
<proteinExistence type="predicted"/>
<evidence type="ECO:0000256" key="1">
    <source>
        <dbReference type="SAM" id="MobiDB-lite"/>
    </source>
</evidence>
<dbReference type="Proteomes" id="UP001519460">
    <property type="component" value="Unassembled WGS sequence"/>
</dbReference>
<name>A0ABD0JWG8_9CAEN</name>
<gene>
    <name evidence="2" type="ORF">BaRGS_00029758</name>
</gene>
<dbReference type="AlphaFoldDB" id="A0ABD0JWG8"/>
<keyword evidence="3" id="KW-1185">Reference proteome</keyword>
<feature type="region of interest" description="Disordered" evidence="1">
    <location>
        <begin position="103"/>
        <end position="150"/>
    </location>
</feature>
<feature type="compositionally biased region" description="Basic residues" evidence="1">
    <location>
        <begin position="116"/>
        <end position="125"/>
    </location>
</feature>
<evidence type="ECO:0000313" key="3">
    <source>
        <dbReference type="Proteomes" id="UP001519460"/>
    </source>
</evidence>
<evidence type="ECO:0000313" key="2">
    <source>
        <dbReference type="EMBL" id="KAK7478997.1"/>
    </source>
</evidence>
<dbReference type="EMBL" id="JACVVK020000313">
    <property type="protein sequence ID" value="KAK7478997.1"/>
    <property type="molecule type" value="Genomic_DNA"/>
</dbReference>